<feature type="domain" description="HTH hxlR-type" evidence="4">
    <location>
        <begin position="8"/>
        <end position="107"/>
    </location>
</feature>
<proteinExistence type="predicted"/>
<dbReference type="Gene3D" id="1.10.10.10">
    <property type="entry name" value="Winged helix-like DNA-binding domain superfamily/Winged helix DNA-binding domain"/>
    <property type="match status" value="1"/>
</dbReference>
<name>A0ABW6EZQ4_9ACTN</name>
<dbReference type="RefSeq" id="WP_382770410.1">
    <property type="nucleotide sequence ID" value="NZ_JBHXKZ010000003.1"/>
</dbReference>
<keyword evidence="2" id="KW-0238">DNA-binding</keyword>
<evidence type="ECO:0000256" key="3">
    <source>
        <dbReference type="ARBA" id="ARBA00023163"/>
    </source>
</evidence>
<dbReference type="Pfam" id="PF01638">
    <property type="entry name" value="HxlR"/>
    <property type="match status" value="1"/>
</dbReference>
<evidence type="ECO:0000256" key="1">
    <source>
        <dbReference type="ARBA" id="ARBA00023015"/>
    </source>
</evidence>
<evidence type="ECO:0000313" key="6">
    <source>
        <dbReference type="Proteomes" id="UP001598352"/>
    </source>
</evidence>
<protein>
    <submittedName>
        <fullName evidence="5">Winged helix-turn-helix transcriptional regulator</fullName>
    </submittedName>
</protein>
<organism evidence="5 6">
    <name type="scientific">Streptomyces rubiginosohelvolus</name>
    <dbReference type="NCBI Taxonomy" id="67362"/>
    <lineage>
        <taxon>Bacteria</taxon>
        <taxon>Bacillati</taxon>
        <taxon>Actinomycetota</taxon>
        <taxon>Actinomycetes</taxon>
        <taxon>Kitasatosporales</taxon>
        <taxon>Streptomycetaceae</taxon>
        <taxon>Streptomyces</taxon>
    </lineage>
</organism>
<dbReference type="InterPro" id="IPR036388">
    <property type="entry name" value="WH-like_DNA-bd_sf"/>
</dbReference>
<dbReference type="InterPro" id="IPR002577">
    <property type="entry name" value="HTH_HxlR"/>
</dbReference>
<dbReference type="PANTHER" id="PTHR33204:SF18">
    <property type="entry name" value="TRANSCRIPTIONAL REGULATORY PROTEIN"/>
    <property type="match status" value="1"/>
</dbReference>
<dbReference type="EMBL" id="JBHXKZ010000003">
    <property type="protein sequence ID" value="MFD4821912.1"/>
    <property type="molecule type" value="Genomic_DNA"/>
</dbReference>
<dbReference type="InterPro" id="IPR011991">
    <property type="entry name" value="ArsR-like_HTH"/>
</dbReference>
<dbReference type="SUPFAM" id="SSF46785">
    <property type="entry name" value="Winged helix' DNA-binding domain"/>
    <property type="match status" value="1"/>
</dbReference>
<accession>A0ABW6EZQ4</accession>
<gene>
    <name evidence="5" type="ORF">ACFWOQ_04975</name>
</gene>
<keyword evidence="1" id="KW-0805">Transcription regulation</keyword>
<keyword evidence="6" id="KW-1185">Reference proteome</keyword>
<evidence type="ECO:0000256" key="2">
    <source>
        <dbReference type="ARBA" id="ARBA00023125"/>
    </source>
</evidence>
<dbReference type="CDD" id="cd00090">
    <property type="entry name" value="HTH_ARSR"/>
    <property type="match status" value="1"/>
</dbReference>
<dbReference type="PANTHER" id="PTHR33204">
    <property type="entry name" value="TRANSCRIPTIONAL REGULATOR, MARR FAMILY"/>
    <property type="match status" value="1"/>
</dbReference>
<comment type="caution">
    <text evidence="5">The sequence shown here is derived from an EMBL/GenBank/DDBJ whole genome shotgun (WGS) entry which is preliminary data.</text>
</comment>
<reference evidence="5 6" key="1">
    <citation type="submission" date="2024-09" db="EMBL/GenBank/DDBJ databases">
        <title>The Natural Products Discovery Center: Release of the First 8490 Sequenced Strains for Exploring Actinobacteria Biosynthetic Diversity.</title>
        <authorList>
            <person name="Kalkreuter E."/>
            <person name="Kautsar S.A."/>
            <person name="Yang D."/>
            <person name="Bader C.D."/>
            <person name="Teijaro C.N."/>
            <person name="Fluegel L."/>
            <person name="Davis C.M."/>
            <person name="Simpson J.R."/>
            <person name="Lauterbach L."/>
            <person name="Steele A.D."/>
            <person name="Gui C."/>
            <person name="Meng S."/>
            <person name="Li G."/>
            <person name="Viehrig K."/>
            <person name="Ye F."/>
            <person name="Su P."/>
            <person name="Kiefer A.F."/>
            <person name="Nichols A."/>
            <person name="Cepeda A.J."/>
            <person name="Yan W."/>
            <person name="Fan B."/>
            <person name="Jiang Y."/>
            <person name="Adhikari A."/>
            <person name="Zheng C.-J."/>
            <person name="Schuster L."/>
            <person name="Cowan T.M."/>
            <person name="Smanski M.J."/>
            <person name="Chevrette M.G."/>
            <person name="De Carvalho L.P.S."/>
            <person name="Shen B."/>
        </authorList>
    </citation>
    <scope>NUCLEOTIDE SEQUENCE [LARGE SCALE GENOMIC DNA]</scope>
    <source>
        <strain evidence="5 6">NPDC058428</strain>
    </source>
</reference>
<dbReference type="PROSITE" id="PS51118">
    <property type="entry name" value="HTH_HXLR"/>
    <property type="match status" value="1"/>
</dbReference>
<dbReference type="Proteomes" id="UP001598352">
    <property type="component" value="Unassembled WGS sequence"/>
</dbReference>
<dbReference type="InterPro" id="IPR036390">
    <property type="entry name" value="WH_DNA-bd_sf"/>
</dbReference>
<sequence length="212" mass="22668">MKSYGQLCAVARALDVVGDRWTLLVVRELLIQGPLRFGELQRGLPGIATNLLSQRLRDLEEQGVLSRTDGDHASGPPLYRLTARGRALDGVMRELLKWGAPTVPTAPPEAVFQMHWLSQPARYLLNDHEPDRSRSTIRFGTPADGFDVTAASGTVTVTPCTGDARIDATVTGPGPALVALIQGAMGIDSAEEHGVTVEGDATALTRVLPRPA</sequence>
<evidence type="ECO:0000259" key="4">
    <source>
        <dbReference type="PROSITE" id="PS51118"/>
    </source>
</evidence>
<keyword evidence="3" id="KW-0804">Transcription</keyword>
<evidence type="ECO:0000313" key="5">
    <source>
        <dbReference type="EMBL" id="MFD4821912.1"/>
    </source>
</evidence>